<reference evidence="4" key="1">
    <citation type="journal article" date="2019" name="Int. J. Syst. Evol. Microbiol.">
        <title>The Global Catalogue of Microorganisms (GCM) 10K type strain sequencing project: providing services to taxonomists for standard genome sequencing and annotation.</title>
        <authorList>
            <consortium name="The Broad Institute Genomics Platform"/>
            <consortium name="The Broad Institute Genome Sequencing Center for Infectious Disease"/>
            <person name="Wu L."/>
            <person name="Ma J."/>
        </authorList>
    </citation>
    <scope>NUCLEOTIDE SEQUENCE [LARGE SCALE GENOMIC DNA]</scope>
    <source>
        <strain evidence="4">CGMCC 4.6997</strain>
    </source>
</reference>
<name>A0ABW0NPA1_9MICO</name>
<feature type="domain" description="UspA" evidence="2">
    <location>
        <begin position="152"/>
        <end position="286"/>
    </location>
</feature>
<organism evidence="3 4">
    <name type="scientific">Lysinimonas soli</name>
    <dbReference type="NCBI Taxonomy" id="1074233"/>
    <lineage>
        <taxon>Bacteria</taxon>
        <taxon>Bacillati</taxon>
        <taxon>Actinomycetota</taxon>
        <taxon>Actinomycetes</taxon>
        <taxon>Micrococcales</taxon>
        <taxon>Microbacteriaceae</taxon>
        <taxon>Lysinimonas</taxon>
    </lineage>
</organism>
<dbReference type="InterPro" id="IPR014729">
    <property type="entry name" value="Rossmann-like_a/b/a_fold"/>
</dbReference>
<proteinExistence type="inferred from homology"/>
<dbReference type="InterPro" id="IPR006015">
    <property type="entry name" value="Universal_stress_UspA"/>
</dbReference>
<evidence type="ECO:0000256" key="1">
    <source>
        <dbReference type="ARBA" id="ARBA00008791"/>
    </source>
</evidence>
<dbReference type="PRINTS" id="PR01438">
    <property type="entry name" value="UNVRSLSTRESS"/>
</dbReference>
<accession>A0ABW0NPA1</accession>
<dbReference type="Pfam" id="PF00582">
    <property type="entry name" value="Usp"/>
    <property type="match status" value="2"/>
</dbReference>
<gene>
    <name evidence="3" type="ORF">ACFPJ4_07730</name>
</gene>
<protein>
    <submittedName>
        <fullName evidence="3">Universal stress protein</fullName>
    </submittedName>
</protein>
<dbReference type="RefSeq" id="WP_386739828.1">
    <property type="nucleotide sequence ID" value="NZ_JBHSMG010000002.1"/>
</dbReference>
<dbReference type="Proteomes" id="UP001596039">
    <property type="component" value="Unassembled WGS sequence"/>
</dbReference>
<sequence>MSIQTVTEPTQLDGSGTERILIASDGGAAGLAALRWAIAHAGARAVDIELVHVVSPRSSSEEQEAAREALHRAEAVLRLVLPAAEVTVATQSGDPAEVLARASAFNDVLVIGTHHGHRGSRLFRGLPQRLAAIAHCTVVVVPSEWIAAPGPVVLGVAADPVAGAALGFAQREAERTGRPLTLAHAWDLPGVGAVPADEDPEVESIPDRQRRALDRLDALVRRRAPGLQIGTELRVGAAVPTLLAAARNASLLVVGRPARSSVSRALLGSVGRGVLAAPPCPVAVIP</sequence>
<dbReference type="PANTHER" id="PTHR46268:SF6">
    <property type="entry name" value="UNIVERSAL STRESS PROTEIN UP12"/>
    <property type="match status" value="1"/>
</dbReference>
<evidence type="ECO:0000259" key="2">
    <source>
        <dbReference type="Pfam" id="PF00582"/>
    </source>
</evidence>
<dbReference type="PANTHER" id="PTHR46268">
    <property type="entry name" value="STRESS RESPONSE PROTEIN NHAX"/>
    <property type="match status" value="1"/>
</dbReference>
<dbReference type="CDD" id="cd00293">
    <property type="entry name" value="USP-like"/>
    <property type="match status" value="1"/>
</dbReference>
<evidence type="ECO:0000313" key="3">
    <source>
        <dbReference type="EMBL" id="MFC5502125.1"/>
    </source>
</evidence>
<keyword evidence="4" id="KW-1185">Reference proteome</keyword>
<comment type="caution">
    <text evidence="3">The sequence shown here is derived from an EMBL/GenBank/DDBJ whole genome shotgun (WGS) entry which is preliminary data.</text>
</comment>
<evidence type="ECO:0000313" key="4">
    <source>
        <dbReference type="Proteomes" id="UP001596039"/>
    </source>
</evidence>
<dbReference type="EMBL" id="JBHSMG010000002">
    <property type="protein sequence ID" value="MFC5502125.1"/>
    <property type="molecule type" value="Genomic_DNA"/>
</dbReference>
<dbReference type="SUPFAM" id="SSF52402">
    <property type="entry name" value="Adenine nucleotide alpha hydrolases-like"/>
    <property type="match status" value="2"/>
</dbReference>
<comment type="similarity">
    <text evidence="1">Belongs to the universal stress protein A family.</text>
</comment>
<feature type="domain" description="UspA" evidence="2">
    <location>
        <begin position="18"/>
        <end position="142"/>
    </location>
</feature>
<dbReference type="Gene3D" id="3.40.50.620">
    <property type="entry name" value="HUPs"/>
    <property type="match status" value="2"/>
</dbReference>
<dbReference type="InterPro" id="IPR006016">
    <property type="entry name" value="UspA"/>
</dbReference>